<feature type="coiled-coil region" evidence="1">
    <location>
        <begin position="1"/>
        <end position="63"/>
    </location>
</feature>
<protein>
    <submittedName>
        <fullName evidence="2">Uncharacterized protein</fullName>
    </submittedName>
</protein>
<accession>B9REX1</accession>
<dbReference type="AlphaFoldDB" id="B9REX1"/>
<gene>
    <name evidence="2" type="ORF">RCOM_1429560</name>
</gene>
<evidence type="ECO:0000256" key="1">
    <source>
        <dbReference type="SAM" id="Coils"/>
    </source>
</evidence>
<proteinExistence type="predicted"/>
<evidence type="ECO:0000313" key="3">
    <source>
        <dbReference type="Proteomes" id="UP000008311"/>
    </source>
</evidence>
<organism evidence="2 3">
    <name type="scientific">Ricinus communis</name>
    <name type="common">Castor bean</name>
    <dbReference type="NCBI Taxonomy" id="3988"/>
    <lineage>
        <taxon>Eukaryota</taxon>
        <taxon>Viridiplantae</taxon>
        <taxon>Streptophyta</taxon>
        <taxon>Embryophyta</taxon>
        <taxon>Tracheophyta</taxon>
        <taxon>Spermatophyta</taxon>
        <taxon>Magnoliopsida</taxon>
        <taxon>eudicotyledons</taxon>
        <taxon>Gunneridae</taxon>
        <taxon>Pentapetalae</taxon>
        <taxon>rosids</taxon>
        <taxon>fabids</taxon>
        <taxon>Malpighiales</taxon>
        <taxon>Euphorbiaceae</taxon>
        <taxon>Acalyphoideae</taxon>
        <taxon>Acalypheae</taxon>
        <taxon>Ricinus</taxon>
    </lineage>
</organism>
<name>B9REX1_RICCO</name>
<dbReference type="EMBL" id="EQ973777">
    <property type="protein sequence ID" value="EEF49742.1"/>
    <property type="molecule type" value="Genomic_DNA"/>
</dbReference>
<evidence type="ECO:0000313" key="2">
    <source>
        <dbReference type="EMBL" id="EEF49742.1"/>
    </source>
</evidence>
<keyword evidence="1" id="KW-0175">Coiled coil</keyword>
<sequence>MENITENLKLAELKKESIRKSFDQAHAQASSILLFTLQWKDLEDQLNLAKDSLLKQAQELAER</sequence>
<dbReference type="Proteomes" id="UP000008311">
    <property type="component" value="Unassembled WGS sequence"/>
</dbReference>
<keyword evidence="3" id="KW-1185">Reference proteome</keyword>
<dbReference type="InParanoid" id="B9REX1"/>
<reference evidence="3" key="1">
    <citation type="journal article" date="2010" name="Nat. Biotechnol.">
        <title>Draft genome sequence of the oilseed species Ricinus communis.</title>
        <authorList>
            <person name="Chan A.P."/>
            <person name="Crabtree J."/>
            <person name="Zhao Q."/>
            <person name="Lorenzi H."/>
            <person name="Orvis J."/>
            <person name="Puiu D."/>
            <person name="Melake-Berhan A."/>
            <person name="Jones K.M."/>
            <person name="Redman J."/>
            <person name="Chen G."/>
            <person name="Cahoon E.B."/>
            <person name="Gedil M."/>
            <person name="Stanke M."/>
            <person name="Haas B.J."/>
            <person name="Wortman J.R."/>
            <person name="Fraser-Liggett C.M."/>
            <person name="Ravel J."/>
            <person name="Rabinowicz P.D."/>
        </authorList>
    </citation>
    <scope>NUCLEOTIDE SEQUENCE [LARGE SCALE GENOMIC DNA]</scope>
    <source>
        <strain evidence="3">cv. Hale</strain>
    </source>
</reference>